<feature type="coiled-coil region" evidence="1">
    <location>
        <begin position="50"/>
        <end position="77"/>
    </location>
</feature>
<dbReference type="OrthoDB" id="8525200at2"/>
<evidence type="ECO:0000256" key="1">
    <source>
        <dbReference type="SAM" id="Coils"/>
    </source>
</evidence>
<evidence type="ECO:0008006" key="4">
    <source>
        <dbReference type="Google" id="ProtNLM"/>
    </source>
</evidence>
<evidence type="ECO:0000313" key="3">
    <source>
        <dbReference type="Proteomes" id="UP000295380"/>
    </source>
</evidence>
<dbReference type="Pfam" id="PF04340">
    <property type="entry name" value="DUF484"/>
    <property type="match status" value="1"/>
</dbReference>
<dbReference type="AlphaFoldDB" id="A0A4R7NEQ6"/>
<comment type="caution">
    <text evidence="2">The sequence shown here is derived from an EMBL/GenBank/DDBJ whole genome shotgun (WGS) entry which is preliminary data.</text>
</comment>
<dbReference type="PANTHER" id="PTHR38765:SF1">
    <property type="entry name" value="DUF484 DOMAIN-CONTAINING PROTEIN"/>
    <property type="match status" value="1"/>
</dbReference>
<dbReference type="EMBL" id="SOBR01000010">
    <property type="protein sequence ID" value="TDU18994.1"/>
    <property type="molecule type" value="Genomic_DNA"/>
</dbReference>
<dbReference type="RefSeq" id="WP_133698459.1">
    <property type="nucleotide sequence ID" value="NZ_SOBR01000010.1"/>
</dbReference>
<accession>A0A4R7NEQ6</accession>
<dbReference type="InterPro" id="IPR007435">
    <property type="entry name" value="DUF484"/>
</dbReference>
<gene>
    <name evidence="2" type="ORF">C8E00_11069</name>
</gene>
<dbReference type="Proteomes" id="UP000295380">
    <property type="component" value="Unassembled WGS sequence"/>
</dbReference>
<sequence>MSQAQAPEPRTTLDPERVAHWLARHPDFFVGREGLLQQLKVPHPQTQGAISLLERLVHDLRERAETAEWRLEHLLETARHNEAQYQRTRSLILALLEAESIDALGEALSTQLSERFRTQAVALWLHTPQDADTVQPPRFPLDAPAQEALDDLLDGHNSRCTQLSRNAWRKLLPHTTAPESSGSCAVTRLTMGEPLGYLLLASQESEHFRATLDTLFTDYLGEIIGRLLIRLDTAHARRD</sequence>
<dbReference type="Gene3D" id="3.30.450.40">
    <property type="match status" value="1"/>
</dbReference>
<dbReference type="InterPro" id="IPR029016">
    <property type="entry name" value="GAF-like_dom_sf"/>
</dbReference>
<keyword evidence="1" id="KW-0175">Coiled coil</keyword>
<evidence type="ECO:0000313" key="2">
    <source>
        <dbReference type="EMBL" id="TDU18994.1"/>
    </source>
</evidence>
<organism evidence="2 3">
    <name type="scientific">Chromohalobacter marismortui</name>
    <dbReference type="NCBI Taxonomy" id="42055"/>
    <lineage>
        <taxon>Bacteria</taxon>
        <taxon>Pseudomonadati</taxon>
        <taxon>Pseudomonadota</taxon>
        <taxon>Gammaproteobacteria</taxon>
        <taxon>Oceanospirillales</taxon>
        <taxon>Halomonadaceae</taxon>
        <taxon>Chromohalobacter</taxon>
    </lineage>
</organism>
<keyword evidence="3" id="KW-1185">Reference proteome</keyword>
<protein>
    <recommendedName>
        <fullName evidence="4">DUF484 family protein</fullName>
    </recommendedName>
</protein>
<dbReference type="PANTHER" id="PTHR38765">
    <property type="entry name" value="DUF484 DOMAIN-CONTAINING PROTEIN"/>
    <property type="match status" value="1"/>
</dbReference>
<name>A0A4R7NEQ6_9GAMM</name>
<reference evidence="2 3" key="1">
    <citation type="submission" date="2019-03" db="EMBL/GenBank/DDBJ databases">
        <title>Genomic Encyclopedia of Type Strains, Phase IV (KMG-IV): sequencing the most valuable type-strain genomes for metagenomic binning, comparative biology and taxonomic classification.</title>
        <authorList>
            <person name="Goeker M."/>
        </authorList>
    </citation>
    <scope>NUCLEOTIDE SEQUENCE [LARGE SCALE GENOMIC DNA]</scope>
    <source>
        <strain evidence="2 3">DSM 6770</strain>
    </source>
</reference>
<proteinExistence type="predicted"/>